<comment type="cofactor">
    <cofactor evidence="1">
        <name>[4Fe-4S] cluster</name>
        <dbReference type="ChEBI" id="CHEBI:49883"/>
    </cofactor>
</comment>
<dbReference type="OrthoDB" id="9803913at2"/>
<sequence length="687" mass="80288">MNLIDYILKKAELNIKGFVKREPQLRMIEKVSKAFDNENFLVIEAPTGTGKSLAYLISAIDFIQKTQEKVIISTASINLQEQLIKKDIKSLEKIIPFKIKFGLIKGMRNYLCLRRLEELERSLLIHTFNKNNLESLFHWAKNTQTGDKDELNFVDEKIWEEVSASTETCSGITCPDENKCFFKKARRKALECDIIITNHHLLLNDLYIRNEILTEKENYEDTSEKDEIEEDLNLILPNIKNIIIDEAHYLEEAARALFSKNFSRVGLKQLFAKVDKIIKRQNISGIYKKNFEIATMLSFENIDYIIRTKKDFPSVYRITSNTHKIDFYIRIKTHLKDIVYNLENYRSAMSSITQELENKTAKIELERLVRNIEEKETLIKNFISLNKDDNLCFWIENKKNITTFKTSEIYLGPGLNKIMYKRAKRIIFTSATLLINQSFSYFLNQTGLNLSDKDIEKEKIPYSFPYKEKSMLTVTSDIENPNNEEKFLSQSIKYIKELVLLNKGGTLILLTSFKSLKYTEKTIKDFLLENDINLFIQGDLPKHELINSFKKSQKKSVLIGIKNFWEGIDIKGDKLTMVIMPKLPFQTPSDPVLIAKNELAIQTGENFFRKETLPQAIMKFKQGFGRLIRDSKDYGIIVCFDKRIFEKTYGELFLKSLPNIEVYYSKFENIKLKIDIFFQKIEQNTIL</sequence>
<dbReference type="Pfam" id="PF13307">
    <property type="entry name" value="Helicase_C_2"/>
    <property type="match status" value="1"/>
</dbReference>
<dbReference type="InterPro" id="IPR045028">
    <property type="entry name" value="DinG/Rad3-like"/>
</dbReference>
<dbReference type="SUPFAM" id="SSF52540">
    <property type="entry name" value="P-loop containing nucleoside triphosphate hydrolases"/>
    <property type="match status" value="1"/>
</dbReference>
<dbReference type="InterPro" id="IPR006555">
    <property type="entry name" value="ATP-dep_Helicase_C"/>
</dbReference>
<dbReference type="InterPro" id="IPR027417">
    <property type="entry name" value="P-loop_NTPase"/>
</dbReference>
<dbReference type="Pfam" id="PF00270">
    <property type="entry name" value="DEAD"/>
    <property type="match status" value="1"/>
</dbReference>
<dbReference type="GO" id="GO:0005524">
    <property type="term" value="F:ATP binding"/>
    <property type="evidence" value="ECO:0007669"/>
    <property type="project" value="UniProtKB-KW"/>
</dbReference>
<evidence type="ECO:0000313" key="10">
    <source>
        <dbReference type="EMBL" id="AYE36584.1"/>
    </source>
</evidence>
<evidence type="ECO:0000256" key="6">
    <source>
        <dbReference type="ARBA" id="ARBA00044969"/>
    </source>
</evidence>
<name>A0A386PLT8_9SPIR</name>
<evidence type="ECO:0000256" key="3">
    <source>
        <dbReference type="ARBA" id="ARBA00022801"/>
    </source>
</evidence>
<reference evidence="10 11" key="1">
    <citation type="journal article" date="2018" name="Infect. Genet. Evol.">
        <title>Genome-wide analysis of Borrelia turcica and 'Candidatus Borrelia tachyglossi' shows relapsing fever-like genomes with unique genomic links to Lyme disease Borrelia.</title>
        <authorList>
            <person name="Gofton A.W."/>
            <person name="Margos G."/>
            <person name="Fingerle V."/>
            <person name="Hepner S."/>
            <person name="Loh S.M."/>
            <person name="Ryan U."/>
            <person name="Irwin P."/>
            <person name="Oskam C.L."/>
        </authorList>
    </citation>
    <scope>NUCLEOTIDE SEQUENCE [LARGE SCALE GENOMIC DNA]</scope>
    <source>
        <strain evidence="10 11">IST7</strain>
    </source>
</reference>
<feature type="domain" description="Helicase ATP-binding" evidence="9">
    <location>
        <begin position="10"/>
        <end position="303"/>
    </location>
</feature>
<feature type="coiled-coil region" evidence="8">
    <location>
        <begin position="342"/>
        <end position="385"/>
    </location>
</feature>
<dbReference type="InterPro" id="IPR014001">
    <property type="entry name" value="Helicase_ATP-bd"/>
</dbReference>
<dbReference type="PROSITE" id="PS51193">
    <property type="entry name" value="HELICASE_ATP_BIND_2"/>
    <property type="match status" value="1"/>
</dbReference>
<dbReference type="PANTHER" id="PTHR11472:SF34">
    <property type="entry name" value="REGULATOR OF TELOMERE ELONGATION HELICASE 1"/>
    <property type="match status" value="1"/>
</dbReference>
<evidence type="ECO:0000259" key="9">
    <source>
        <dbReference type="PROSITE" id="PS51193"/>
    </source>
</evidence>
<keyword evidence="4" id="KW-0067">ATP-binding</keyword>
<dbReference type="InterPro" id="IPR011545">
    <property type="entry name" value="DEAD/DEAH_box_helicase_dom"/>
</dbReference>
<dbReference type="GO" id="GO:0016818">
    <property type="term" value="F:hydrolase activity, acting on acid anhydrides, in phosphorus-containing anhydrides"/>
    <property type="evidence" value="ECO:0007669"/>
    <property type="project" value="InterPro"/>
</dbReference>
<dbReference type="Gene3D" id="3.40.50.300">
    <property type="entry name" value="P-loop containing nucleotide triphosphate hydrolases"/>
    <property type="match status" value="2"/>
</dbReference>
<evidence type="ECO:0000256" key="1">
    <source>
        <dbReference type="ARBA" id="ARBA00001966"/>
    </source>
</evidence>
<evidence type="ECO:0000256" key="2">
    <source>
        <dbReference type="ARBA" id="ARBA00022741"/>
    </source>
</evidence>
<evidence type="ECO:0000256" key="7">
    <source>
        <dbReference type="ARBA" id="ARBA00048954"/>
    </source>
</evidence>
<accession>A0A386PLT8</accession>
<dbReference type="SMART" id="SM00487">
    <property type="entry name" value="DEXDc"/>
    <property type="match status" value="1"/>
</dbReference>
<dbReference type="Proteomes" id="UP000275571">
    <property type="component" value="Chromosome"/>
</dbReference>
<dbReference type="GO" id="GO:0003676">
    <property type="term" value="F:nucleic acid binding"/>
    <property type="evidence" value="ECO:0007669"/>
    <property type="project" value="InterPro"/>
</dbReference>
<dbReference type="GO" id="GO:0043139">
    <property type="term" value="F:5'-3' DNA helicase activity"/>
    <property type="evidence" value="ECO:0007669"/>
    <property type="project" value="UniProtKB-EC"/>
</dbReference>
<comment type="similarity">
    <text evidence="5">Belongs to the helicase family. DinG subfamily.</text>
</comment>
<proteinExistence type="inferred from homology"/>
<keyword evidence="10" id="KW-0347">Helicase</keyword>
<keyword evidence="8" id="KW-0175">Coiled coil</keyword>
<dbReference type="PANTHER" id="PTHR11472">
    <property type="entry name" value="DNA REPAIR DEAD HELICASE RAD3/XP-D SUBFAMILY MEMBER"/>
    <property type="match status" value="1"/>
</dbReference>
<evidence type="ECO:0000256" key="8">
    <source>
        <dbReference type="SAM" id="Coils"/>
    </source>
</evidence>
<dbReference type="InterPro" id="IPR014013">
    <property type="entry name" value="Helic_SF1/SF2_ATP-bd_DinG/Rad3"/>
</dbReference>
<dbReference type="RefSeq" id="WP_120104504.1">
    <property type="nucleotide sequence ID" value="NZ_CP028884.1"/>
</dbReference>
<dbReference type="AlphaFoldDB" id="A0A386PLT8"/>
<dbReference type="EMBL" id="CP028884">
    <property type="protein sequence ID" value="AYE36584.1"/>
    <property type="molecule type" value="Genomic_DNA"/>
</dbReference>
<dbReference type="GO" id="GO:0006139">
    <property type="term" value="P:nucleobase-containing compound metabolic process"/>
    <property type="evidence" value="ECO:0007669"/>
    <property type="project" value="InterPro"/>
</dbReference>
<dbReference type="KEGG" id="btur:DB313_03850"/>
<gene>
    <name evidence="10" type="ORF">DB313_03850</name>
</gene>
<comment type="catalytic activity">
    <reaction evidence="7">
        <text>ATP + H2O = ADP + phosphate + H(+)</text>
        <dbReference type="Rhea" id="RHEA:13065"/>
        <dbReference type="ChEBI" id="CHEBI:15377"/>
        <dbReference type="ChEBI" id="CHEBI:15378"/>
        <dbReference type="ChEBI" id="CHEBI:30616"/>
        <dbReference type="ChEBI" id="CHEBI:43474"/>
        <dbReference type="ChEBI" id="CHEBI:456216"/>
        <dbReference type="EC" id="5.6.2.3"/>
    </reaction>
</comment>
<evidence type="ECO:0000313" key="11">
    <source>
        <dbReference type="Proteomes" id="UP000275571"/>
    </source>
</evidence>
<evidence type="ECO:0000256" key="5">
    <source>
        <dbReference type="ARBA" id="ARBA00038058"/>
    </source>
</evidence>
<evidence type="ECO:0000256" key="4">
    <source>
        <dbReference type="ARBA" id="ARBA00022840"/>
    </source>
</evidence>
<keyword evidence="3" id="KW-0378">Hydrolase</keyword>
<keyword evidence="2" id="KW-0547">Nucleotide-binding</keyword>
<dbReference type="SMART" id="SM00491">
    <property type="entry name" value="HELICc2"/>
    <property type="match status" value="1"/>
</dbReference>
<keyword evidence="11" id="KW-1185">Reference proteome</keyword>
<protein>
    <recommendedName>
        <fullName evidence="6">DNA 5'-3' helicase</fullName>
        <ecNumber evidence="6">5.6.2.3</ecNumber>
    </recommendedName>
</protein>
<organism evidence="10 11">
    <name type="scientific">Borrelia turcica IST7</name>
    <dbReference type="NCBI Taxonomy" id="1104446"/>
    <lineage>
        <taxon>Bacteria</taxon>
        <taxon>Pseudomonadati</taxon>
        <taxon>Spirochaetota</taxon>
        <taxon>Spirochaetia</taxon>
        <taxon>Spirochaetales</taxon>
        <taxon>Borreliaceae</taxon>
        <taxon>Borrelia</taxon>
    </lineage>
</organism>
<dbReference type="EC" id="5.6.2.3" evidence="6"/>